<reference evidence="2" key="1">
    <citation type="journal article" date="2024" name="Front. Bioeng. Biotechnol.">
        <title>Genome-scale model development and genomic sequencing of the oleaginous clade Lipomyces.</title>
        <authorList>
            <person name="Czajka J.J."/>
            <person name="Han Y."/>
            <person name="Kim J."/>
            <person name="Mondo S.J."/>
            <person name="Hofstad B.A."/>
            <person name="Robles A."/>
            <person name="Haridas S."/>
            <person name="Riley R."/>
            <person name="LaButti K."/>
            <person name="Pangilinan J."/>
            <person name="Andreopoulos W."/>
            <person name="Lipzen A."/>
            <person name="Yan J."/>
            <person name="Wang M."/>
            <person name="Ng V."/>
            <person name="Grigoriev I.V."/>
            <person name="Spatafora J.W."/>
            <person name="Magnuson J.K."/>
            <person name="Baker S.E."/>
            <person name="Pomraning K.R."/>
        </authorList>
    </citation>
    <scope>NUCLEOTIDE SEQUENCE [LARGE SCALE GENOMIC DNA]</scope>
    <source>
        <strain evidence="2">CBS 7786</strain>
    </source>
</reference>
<dbReference type="EMBL" id="MU971481">
    <property type="protein sequence ID" value="KAK9234386.1"/>
    <property type="molecule type" value="Genomic_DNA"/>
</dbReference>
<name>A0ACC3SRX0_LIPKO</name>
<evidence type="ECO:0000313" key="1">
    <source>
        <dbReference type="EMBL" id="KAK9234386.1"/>
    </source>
</evidence>
<dbReference type="Proteomes" id="UP001433508">
    <property type="component" value="Unassembled WGS sequence"/>
</dbReference>
<evidence type="ECO:0000313" key="2">
    <source>
        <dbReference type="Proteomes" id="UP001433508"/>
    </source>
</evidence>
<keyword evidence="2" id="KW-1185">Reference proteome</keyword>
<gene>
    <name evidence="1" type="ORF">V1525DRAFT_413212</name>
</gene>
<accession>A0ACC3SRX0</accession>
<organism evidence="1 2">
    <name type="scientific">Lipomyces kononenkoae</name>
    <name type="common">Yeast</name>
    <dbReference type="NCBI Taxonomy" id="34357"/>
    <lineage>
        <taxon>Eukaryota</taxon>
        <taxon>Fungi</taxon>
        <taxon>Dikarya</taxon>
        <taxon>Ascomycota</taxon>
        <taxon>Saccharomycotina</taxon>
        <taxon>Lipomycetes</taxon>
        <taxon>Lipomycetales</taxon>
        <taxon>Lipomycetaceae</taxon>
        <taxon>Lipomyces</taxon>
    </lineage>
</organism>
<sequence length="601" mass="65319">MTASEPPNGPFYIGIDVGTGSARACIINMKGEILALASKDIKRWEPKPDYYNQSSDDIWSACCDCVKRVLTESHIPKTSVKGLGFDGTCSLVVLRESDDAPVAVGPDFTDHYQNIVLWMDHRCPGETAEINATGHSLLKYVGGQMSIEMEIPKVKWLKNHMPAGEFEKCKFYDLADFLTHRATKSEARSFCSIVCKQGYVPVGVDGSMKGWSKEFLEKIGLQELAEDDFRRIGGVLGENGTILSAGEYLGGLCDQAAEEMGLVPGIAVGSGVIDAYAGWIGTVAATISDDRWAEIEEVGKKDDLDVATHRLAAVAGTSTCHLAITKDSVFVPGVWGPYRDVLLPYYWMAEGGQSATGALLHHVLTSHAAYPEAKKLADNAVISVFEFLNRRLEQIQLEQNAPTLEHLVKHYYYYGDLHGNRSPIASEKMKGAVVGLSMDITVDALAIEYLAAVEFIGLQTRHIISALNNAGHKITSIFLSGGQCRNSVLTSLMATCTGMPVVIPKYIDAAVVLGAAMLGAKAGSHDDKGFTTGLWDIMKTMSGPGRVVYPSQDPTEIKLINAKYKIFLDMARRQQEYRSLMDAVLDGNDDTAEILGEKLSG</sequence>
<proteinExistence type="predicted"/>
<protein>
    <submittedName>
        <fullName evidence="1">Uncharacterized protein</fullName>
    </submittedName>
</protein>
<comment type="caution">
    <text evidence="1">The sequence shown here is derived from an EMBL/GenBank/DDBJ whole genome shotgun (WGS) entry which is preliminary data.</text>
</comment>